<dbReference type="FunFam" id="3.30.70.270:FF:000020">
    <property type="entry name" value="Transposon Tf2-6 polyprotein-like Protein"/>
    <property type="match status" value="1"/>
</dbReference>
<keyword evidence="11" id="KW-0511">Multifunctional enzyme</keyword>
<evidence type="ECO:0000313" key="15">
    <source>
        <dbReference type="Proteomes" id="UP000250235"/>
    </source>
</evidence>
<evidence type="ECO:0000256" key="2">
    <source>
        <dbReference type="ARBA" id="ARBA00022723"/>
    </source>
</evidence>
<dbReference type="InterPro" id="IPR043502">
    <property type="entry name" value="DNA/RNA_pol_sf"/>
</dbReference>
<accession>A0A2Z7AZG5</accession>
<evidence type="ECO:0000259" key="13">
    <source>
        <dbReference type="PROSITE" id="PS50994"/>
    </source>
</evidence>
<feature type="domain" description="Chromo" evidence="12">
    <location>
        <begin position="640"/>
        <end position="676"/>
    </location>
</feature>
<proteinExistence type="predicted"/>
<dbReference type="InterPro" id="IPR016197">
    <property type="entry name" value="Chromo-like_dom_sf"/>
</dbReference>
<dbReference type="PROSITE" id="PS50994">
    <property type="entry name" value="INTEGRASE"/>
    <property type="match status" value="1"/>
</dbReference>
<keyword evidence="8" id="KW-0548">Nucleotidyltransferase</keyword>
<dbReference type="InterPro" id="IPR000953">
    <property type="entry name" value="Chromo/chromo_shadow_dom"/>
</dbReference>
<name>A0A2Z7AZG5_9LAMI</name>
<dbReference type="Pfam" id="PF17921">
    <property type="entry name" value="Integrase_H2C2"/>
    <property type="match status" value="1"/>
</dbReference>
<keyword evidence="5" id="KW-0460">Magnesium</keyword>
<dbReference type="InterPro" id="IPR036397">
    <property type="entry name" value="RNaseH_sf"/>
</dbReference>
<dbReference type="PANTHER" id="PTHR37984:SF5">
    <property type="entry name" value="PROTEIN NYNRIN-LIKE"/>
    <property type="match status" value="1"/>
</dbReference>
<evidence type="ECO:0000256" key="6">
    <source>
        <dbReference type="ARBA" id="ARBA00022908"/>
    </source>
</evidence>
<sequence>MDPGKVAAVEQWPKPTSTKEVRGFLGLTGYYRKFIRDYGKIAKPLTDLLKKDSLGWNDDAQGAFELLKKAISTAPVLRMPDFKQQFVIECDASGRGVGAVLTQDGRPVAYFSKALASRSLSKSTYEKELMALVLAIQHWRPYLLGRKFLVMTDHRSLTSLMKQRVTTPDQQHWMRKLLGFEFEIRHKAGVNNGAADALSRVEGELELQGISGPEWLEIQELNAAVQQDPFLGEVTHKLVTGERNVGSYSLSNGVLLHKGKIVLPRNSVWTAKILLETHATPTGGHSGAFRTLKRAAATFFWKGMKADVAQFVAQCEVCQKHKYETTKPSGFLQPLPIPVAIWEDIALDFIVGLPKSKGFEVIMVVVDRLSKYAHFIPLKHPFTAKGVAEMFSREIATLHGPPKSIVSDRDPIFMSNFWTEFFRLQGTLFKMSSSYHPQTDGQTEVLNRCLETYLRCFSSEQPRTWSGWLHWAEFCYNTAFHTAAGMTPFEVVYGRKAPTIIQFWPQETMVAAVAQELSDRDELFRQLNYNLKRAQQRMVKHSNVHRRDVSFSVGDMVYVKLRPHRQQSVCKRVYQKLSPRYYGPFEILQRIGAVAYKVQLPPTSRIHPVFHASCLKKAVGNSAVVQTLPKGLETDLTMEFEPEKVVAERCKRVGQEQVPQILIHWKGRKTEEDTWEDITAFTSQFPDFNLGDKVAPESGGIVMDQTTVDPNKRARPIITQVYSRRKKAGTHT</sequence>
<keyword evidence="2" id="KW-0479">Metal-binding</keyword>
<dbReference type="InterPro" id="IPR001584">
    <property type="entry name" value="Integrase_cat-core"/>
</dbReference>
<evidence type="ECO:0000256" key="5">
    <source>
        <dbReference type="ARBA" id="ARBA00022842"/>
    </source>
</evidence>
<dbReference type="Gene3D" id="1.10.340.70">
    <property type="match status" value="1"/>
</dbReference>
<dbReference type="InterPro" id="IPR041577">
    <property type="entry name" value="RT_RNaseH_2"/>
</dbReference>
<evidence type="ECO:0000256" key="11">
    <source>
        <dbReference type="ARBA" id="ARBA00023268"/>
    </source>
</evidence>
<dbReference type="SUPFAM" id="SSF53098">
    <property type="entry name" value="Ribonuclease H-like"/>
    <property type="match status" value="1"/>
</dbReference>
<evidence type="ECO:0008006" key="16">
    <source>
        <dbReference type="Google" id="ProtNLM"/>
    </source>
</evidence>
<keyword evidence="1" id="KW-0645">Protease</keyword>
<reference evidence="14 15" key="1">
    <citation type="journal article" date="2015" name="Proc. Natl. Acad. Sci. U.S.A.">
        <title>The resurrection genome of Boea hygrometrica: A blueprint for survival of dehydration.</title>
        <authorList>
            <person name="Xiao L."/>
            <person name="Yang G."/>
            <person name="Zhang L."/>
            <person name="Yang X."/>
            <person name="Zhao S."/>
            <person name="Ji Z."/>
            <person name="Zhou Q."/>
            <person name="Hu M."/>
            <person name="Wang Y."/>
            <person name="Chen M."/>
            <person name="Xu Y."/>
            <person name="Jin H."/>
            <person name="Xiao X."/>
            <person name="Hu G."/>
            <person name="Bao F."/>
            <person name="Hu Y."/>
            <person name="Wan P."/>
            <person name="Li L."/>
            <person name="Deng X."/>
            <person name="Kuang T."/>
            <person name="Xiang C."/>
            <person name="Zhu J.K."/>
            <person name="Oliver M.J."/>
            <person name="He Y."/>
        </authorList>
    </citation>
    <scope>NUCLEOTIDE SEQUENCE [LARGE SCALE GENOMIC DNA]</scope>
    <source>
        <strain evidence="15">cv. XS01</strain>
    </source>
</reference>
<evidence type="ECO:0000256" key="3">
    <source>
        <dbReference type="ARBA" id="ARBA00022750"/>
    </source>
</evidence>
<dbReference type="SUPFAM" id="SSF56672">
    <property type="entry name" value="DNA/RNA polymerases"/>
    <property type="match status" value="1"/>
</dbReference>
<dbReference type="InterPro" id="IPR012337">
    <property type="entry name" value="RNaseH-like_sf"/>
</dbReference>
<dbReference type="GO" id="GO:0006310">
    <property type="term" value="P:DNA recombination"/>
    <property type="evidence" value="ECO:0007669"/>
    <property type="project" value="UniProtKB-KW"/>
</dbReference>
<keyword evidence="10" id="KW-0233">DNA recombination</keyword>
<dbReference type="Pfam" id="PF24626">
    <property type="entry name" value="SH3_Tf2-1"/>
    <property type="match status" value="1"/>
</dbReference>
<evidence type="ECO:0000256" key="4">
    <source>
        <dbReference type="ARBA" id="ARBA00022801"/>
    </source>
</evidence>
<evidence type="ECO:0000313" key="14">
    <source>
        <dbReference type="EMBL" id="KZV27225.1"/>
    </source>
</evidence>
<evidence type="ECO:0000256" key="7">
    <source>
        <dbReference type="ARBA" id="ARBA00022918"/>
    </source>
</evidence>
<dbReference type="GO" id="GO:0006508">
    <property type="term" value="P:proteolysis"/>
    <property type="evidence" value="ECO:0007669"/>
    <property type="project" value="UniProtKB-KW"/>
</dbReference>
<evidence type="ECO:0000256" key="1">
    <source>
        <dbReference type="ARBA" id="ARBA00022670"/>
    </source>
</evidence>
<gene>
    <name evidence="14" type="ORF">F511_04678</name>
</gene>
<dbReference type="Gene3D" id="2.40.50.40">
    <property type="match status" value="1"/>
</dbReference>
<dbReference type="AlphaFoldDB" id="A0A2Z7AZG5"/>
<keyword evidence="4" id="KW-0378">Hydrolase</keyword>
<dbReference type="InterPro" id="IPR050951">
    <property type="entry name" value="Retrovirus_Pol_polyprotein"/>
</dbReference>
<dbReference type="GO" id="GO:0004190">
    <property type="term" value="F:aspartic-type endopeptidase activity"/>
    <property type="evidence" value="ECO:0007669"/>
    <property type="project" value="UniProtKB-KW"/>
</dbReference>
<dbReference type="GO" id="GO:0003964">
    <property type="term" value="F:RNA-directed DNA polymerase activity"/>
    <property type="evidence" value="ECO:0007669"/>
    <property type="project" value="UniProtKB-KW"/>
</dbReference>
<dbReference type="InterPro" id="IPR043128">
    <property type="entry name" value="Rev_trsase/Diguanyl_cyclase"/>
</dbReference>
<keyword evidence="7" id="KW-0695">RNA-directed DNA polymerase</keyword>
<evidence type="ECO:0000256" key="10">
    <source>
        <dbReference type="ARBA" id="ARBA00023172"/>
    </source>
</evidence>
<protein>
    <recommendedName>
        <fullName evidence="16">Integrase catalytic domain-containing protein</fullName>
    </recommendedName>
</protein>
<dbReference type="PANTHER" id="PTHR37984">
    <property type="entry name" value="PROTEIN CBG26694"/>
    <property type="match status" value="1"/>
</dbReference>
<dbReference type="InterPro" id="IPR056924">
    <property type="entry name" value="SH3_Tf2-1"/>
</dbReference>
<organism evidence="14 15">
    <name type="scientific">Dorcoceras hygrometricum</name>
    <dbReference type="NCBI Taxonomy" id="472368"/>
    <lineage>
        <taxon>Eukaryota</taxon>
        <taxon>Viridiplantae</taxon>
        <taxon>Streptophyta</taxon>
        <taxon>Embryophyta</taxon>
        <taxon>Tracheophyta</taxon>
        <taxon>Spermatophyta</taxon>
        <taxon>Magnoliopsida</taxon>
        <taxon>eudicotyledons</taxon>
        <taxon>Gunneridae</taxon>
        <taxon>Pentapetalae</taxon>
        <taxon>asterids</taxon>
        <taxon>lamiids</taxon>
        <taxon>Lamiales</taxon>
        <taxon>Gesneriaceae</taxon>
        <taxon>Didymocarpoideae</taxon>
        <taxon>Trichosporeae</taxon>
        <taxon>Loxocarpinae</taxon>
        <taxon>Dorcoceras</taxon>
    </lineage>
</organism>
<keyword evidence="3" id="KW-0064">Aspartyl protease</keyword>
<dbReference type="Proteomes" id="UP000250235">
    <property type="component" value="Unassembled WGS sequence"/>
</dbReference>
<keyword evidence="6" id="KW-0229">DNA integration</keyword>
<dbReference type="EMBL" id="KV010646">
    <property type="protein sequence ID" value="KZV27225.1"/>
    <property type="molecule type" value="Genomic_DNA"/>
</dbReference>
<dbReference type="SUPFAM" id="SSF54160">
    <property type="entry name" value="Chromo domain-like"/>
    <property type="match status" value="1"/>
</dbReference>
<keyword evidence="15" id="KW-1185">Reference proteome</keyword>
<dbReference type="GO" id="GO:0015074">
    <property type="term" value="P:DNA integration"/>
    <property type="evidence" value="ECO:0007669"/>
    <property type="project" value="UniProtKB-KW"/>
</dbReference>
<keyword evidence="9" id="KW-0238">DNA-binding</keyword>
<dbReference type="GO" id="GO:0003887">
    <property type="term" value="F:DNA-directed DNA polymerase activity"/>
    <property type="evidence" value="ECO:0007669"/>
    <property type="project" value="UniProtKB-KW"/>
</dbReference>
<feature type="domain" description="Integrase catalytic" evidence="13">
    <location>
        <begin position="332"/>
        <end position="496"/>
    </location>
</feature>
<dbReference type="GO" id="GO:0046872">
    <property type="term" value="F:metal ion binding"/>
    <property type="evidence" value="ECO:0007669"/>
    <property type="project" value="UniProtKB-KW"/>
</dbReference>
<dbReference type="CDD" id="cd09274">
    <property type="entry name" value="RNase_HI_RT_Ty3"/>
    <property type="match status" value="1"/>
</dbReference>
<dbReference type="OrthoDB" id="2013610at2759"/>
<dbReference type="InterPro" id="IPR041588">
    <property type="entry name" value="Integrase_H2C2"/>
</dbReference>
<keyword evidence="8" id="KW-0808">Transferase</keyword>
<dbReference type="PROSITE" id="PS50013">
    <property type="entry name" value="CHROMO_2"/>
    <property type="match status" value="1"/>
</dbReference>
<dbReference type="Pfam" id="PF17919">
    <property type="entry name" value="RT_RNaseH_2"/>
    <property type="match status" value="1"/>
</dbReference>
<dbReference type="GO" id="GO:0003677">
    <property type="term" value="F:DNA binding"/>
    <property type="evidence" value="ECO:0007669"/>
    <property type="project" value="UniProtKB-KW"/>
</dbReference>
<dbReference type="Gene3D" id="3.30.70.270">
    <property type="match status" value="1"/>
</dbReference>
<evidence type="ECO:0000256" key="8">
    <source>
        <dbReference type="ARBA" id="ARBA00022932"/>
    </source>
</evidence>
<evidence type="ECO:0000256" key="9">
    <source>
        <dbReference type="ARBA" id="ARBA00023125"/>
    </source>
</evidence>
<dbReference type="Gene3D" id="3.30.420.10">
    <property type="entry name" value="Ribonuclease H-like superfamily/Ribonuclease H"/>
    <property type="match status" value="1"/>
</dbReference>
<keyword evidence="8" id="KW-0239">DNA-directed DNA polymerase</keyword>
<dbReference type="FunFam" id="1.10.340.70:FF:000001">
    <property type="entry name" value="Retrovirus-related Pol polyprotein from transposon gypsy-like Protein"/>
    <property type="match status" value="1"/>
</dbReference>
<evidence type="ECO:0000259" key="12">
    <source>
        <dbReference type="PROSITE" id="PS50013"/>
    </source>
</evidence>